<protein>
    <submittedName>
        <fullName evidence="1">Uncharacterized protein</fullName>
    </submittedName>
</protein>
<gene>
    <name evidence="1" type="ORF">ALQ42_200002</name>
</gene>
<organism evidence="1 2">
    <name type="scientific">Pseudomonas savastanoi pv. glycinea</name>
    <name type="common">Pseudomonas syringae pv. glycinea</name>
    <dbReference type="NCBI Taxonomy" id="318"/>
    <lineage>
        <taxon>Bacteria</taxon>
        <taxon>Pseudomonadati</taxon>
        <taxon>Pseudomonadota</taxon>
        <taxon>Gammaproteobacteria</taxon>
        <taxon>Pseudomonadales</taxon>
        <taxon>Pseudomonadaceae</taxon>
        <taxon>Pseudomonas</taxon>
    </lineage>
</organism>
<reference evidence="1 2" key="1">
    <citation type="submission" date="2018-08" db="EMBL/GenBank/DDBJ databases">
        <title>Recombination of ecologically and evolutionarily significant loci maintains genetic cohesion in the Pseudomonas syringae species complex.</title>
        <authorList>
            <person name="Dillon M."/>
            <person name="Thakur S."/>
            <person name="Almeida R.N.D."/>
            <person name="Weir B.S."/>
            <person name="Guttman D.S."/>
        </authorList>
    </citation>
    <scope>NUCLEOTIDE SEQUENCE [LARGE SCALE GENOMIC DNA]</scope>
    <source>
        <strain evidence="1 2">ICMP 6372</strain>
    </source>
</reference>
<name>A0A3M3UXM4_PSESG</name>
<dbReference type="EMBL" id="RBPS01000130">
    <property type="protein sequence ID" value="RMO37898.1"/>
    <property type="molecule type" value="Genomic_DNA"/>
</dbReference>
<sequence length="96" mass="10612">MNTFALRFTEVAQQSIEDQVEHLAITQGFSLAAQRINTLIDVIQDKLLSTPLGYPVSPQLSELGNKVLNRHSSVTACFNLFSIIILSVSWHSLALT</sequence>
<evidence type="ECO:0000313" key="2">
    <source>
        <dbReference type="Proteomes" id="UP000273536"/>
    </source>
</evidence>
<proteinExistence type="predicted"/>
<dbReference type="AlphaFoldDB" id="A0A3M3UXM4"/>
<evidence type="ECO:0000313" key="1">
    <source>
        <dbReference type="EMBL" id="RMO37898.1"/>
    </source>
</evidence>
<comment type="caution">
    <text evidence="1">The sequence shown here is derived from an EMBL/GenBank/DDBJ whole genome shotgun (WGS) entry which is preliminary data.</text>
</comment>
<dbReference type="Proteomes" id="UP000273536">
    <property type="component" value="Unassembled WGS sequence"/>
</dbReference>
<accession>A0A3M3UXM4</accession>